<dbReference type="KEGG" id="pmw:B2K_39450"/>
<accession>R9UPW7</accession>
<evidence type="ECO:0000256" key="1">
    <source>
        <dbReference type="SAM" id="MobiDB-lite"/>
    </source>
</evidence>
<protein>
    <submittedName>
        <fullName evidence="2">Uncharacterized protein</fullName>
    </submittedName>
</protein>
<evidence type="ECO:0000313" key="2">
    <source>
        <dbReference type="EMBL" id="AGN70700.1"/>
    </source>
</evidence>
<sequence length="35" mass="4128">MNRKGSGRQHERTIPTGESIEFNRIEIQGETRRRS</sequence>
<dbReference type="Proteomes" id="UP000007392">
    <property type="component" value="Chromosome"/>
</dbReference>
<reference evidence="2 3" key="1">
    <citation type="submission" date="2013-06" db="EMBL/GenBank/DDBJ databases">
        <title>Complete genome sequence of Paenibacillus mucilaginosus K02.</title>
        <authorList>
            <person name="Xiao B."/>
            <person name="Sun L."/>
            <person name="Xiao L."/>
            <person name="Lian B."/>
        </authorList>
    </citation>
    <scope>NUCLEOTIDE SEQUENCE [LARGE SCALE GENOMIC DNA]</scope>
    <source>
        <strain evidence="2 3">K02</strain>
    </source>
</reference>
<evidence type="ECO:0000313" key="3">
    <source>
        <dbReference type="Proteomes" id="UP000007392"/>
    </source>
</evidence>
<dbReference type="AlphaFoldDB" id="R9UPW7"/>
<feature type="compositionally biased region" description="Basic and acidic residues" evidence="1">
    <location>
        <begin position="21"/>
        <end position="35"/>
    </location>
</feature>
<organism evidence="2 3">
    <name type="scientific">Paenibacillus mucilaginosus K02</name>
    <dbReference type="NCBI Taxonomy" id="997761"/>
    <lineage>
        <taxon>Bacteria</taxon>
        <taxon>Bacillati</taxon>
        <taxon>Bacillota</taxon>
        <taxon>Bacilli</taxon>
        <taxon>Bacillales</taxon>
        <taxon>Paenibacillaceae</taxon>
        <taxon>Paenibacillus</taxon>
    </lineage>
</organism>
<dbReference type="EMBL" id="CP003422">
    <property type="protein sequence ID" value="AGN70700.1"/>
    <property type="molecule type" value="Genomic_DNA"/>
</dbReference>
<gene>
    <name evidence="2" type="ORF">B2K_39450</name>
</gene>
<name>R9UPW7_9BACL</name>
<feature type="region of interest" description="Disordered" evidence="1">
    <location>
        <begin position="1"/>
        <end position="35"/>
    </location>
</feature>
<dbReference type="HOGENOM" id="CLU_3366213_0_0_9"/>
<proteinExistence type="predicted"/>